<proteinExistence type="predicted"/>
<reference evidence="2" key="1">
    <citation type="submission" date="2023-01" db="EMBL/GenBank/DDBJ databases">
        <title>Colletotrichum chrysophilum M932 genome sequence.</title>
        <authorList>
            <person name="Baroncelli R."/>
        </authorList>
    </citation>
    <scope>NUCLEOTIDE SEQUENCE</scope>
    <source>
        <strain evidence="2">M932</strain>
    </source>
</reference>
<evidence type="ECO:0000256" key="1">
    <source>
        <dbReference type="SAM" id="MobiDB-lite"/>
    </source>
</evidence>
<dbReference type="Proteomes" id="UP001243330">
    <property type="component" value="Unassembled WGS sequence"/>
</dbReference>
<gene>
    <name evidence="2" type="ORF">CCHR01_06032</name>
</gene>
<dbReference type="EMBL" id="JAQOWY010000098">
    <property type="protein sequence ID" value="KAK1851371.1"/>
    <property type="molecule type" value="Genomic_DNA"/>
</dbReference>
<sequence>MDPTRESRDRDRQVWDSFKVPQSPGSAPRDEVINTLTSIQALFRRGTTAEGYLARRNATRYLTQFLRDSTSSSSIKSGLILPAAGFEETTSDMSLLSITDVRRTSKHRSADSMERTNPTCIQHLTQESAFPLFIASFNHRPPTPSSGLSCDGILQTCKKENQTAASSHEVRPGRRQTRIGQARRRCCGYSAALHTRRSAPYQDATGLGSATRNSKHRAGYRFFSPPTHALFPTADRLLNRTP</sequence>
<feature type="region of interest" description="Disordered" evidence="1">
    <location>
        <begin position="162"/>
        <end position="181"/>
    </location>
</feature>
<name>A0AAD9ENV1_9PEZI</name>
<evidence type="ECO:0000313" key="3">
    <source>
        <dbReference type="Proteomes" id="UP001243330"/>
    </source>
</evidence>
<keyword evidence="3" id="KW-1185">Reference proteome</keyword>
<feature type="region of interest" description="Disordered" evidence="1">
    <location>
        <begin position="1"/>
        <end position="29"/>
    </location>
</feature>
<comment type="caution">
    <text evidence="2">The sequence shown here is derived from an EMBL/GenBank/DDBJ whole genome shotgun (WGS) entry which is preliminary data.</text>
</comment>
<feature type="compositionally biased region" description="Basic and acidic residues" evidence="1">
    <location>
        <begin position="1"/>
        <end position="14"/>
    </location>
</feature>
<dbReference type="AlphaFoldDB" id="A0AAD9ENV1"/>
<accession>A0AAD9ENV1</accession>
<organism evidence="2 3">
    <name type="scientific">Colletotrichum chrysophilum</name>
    <dbReference type="NCBI Taxonomy" id="1836956"/>
    <lineage>
        <taxon>Eukaryota</taxon>
        <taxon>Fungi</taxon>
        <taxon>Dikarya</taxon>
        <taxon>Ascomycota</taxon>
        <taxon>Pezizomycotina</taxon>
        <taxon>Sordariomycetes</taxon>
        <taxon>Hypocreomycetidae</taxon>
        <taxon>Glomerellales</taxon>
        <taxon>Glomerellaceae</taxon>
        <taxon>Colletotrichum</taxon>
        <taxon>Colletotrichum gloeosporioides species complex</taxon>
    </lineage>
</organism>
<protein>
    <submittedName>
        <fullName evidence="2">Uncharacterized protein</fullName>
    </submittedName>
</protein>
<evidence type="ECO:0000313" key="2">
    <source>
        <dbReference type="EMBL" id="KAK1851371.1"/>
    </source>
</evidence>